<proteinExistence type="predicted"/>
<dbReference type="HOGENOM" id="CLU_036032_1_0_6"/>
<dbReference type="PANTHER" id="PTHR47017">
    <property type="entry name" value="ACYL-COA"/>
    <property type="match status" value="1"/>
</dbReference>
<reference evidence="1 2" key="1">
    <citation type="journal article" date="2011" name="Stand. Genomic Sci.">
        <title>Complete genome sequence of 'Thioalkalivibrio sulfidophilus' HL-EbGr7.</title>
        <authorList>
            <person name="Muyzer G."/>
            <person name="Sorokin D.Y."/>
            <person name="Mavromatis K."/>
            <person name="Lapidus A."/>
            <person name="Clum A."/>
            <person name="Ivanova N."/>
            <person name="Pati A."/>
            <person name="d'Haeseleer P."/>
            <person name="Woyke T."/>
            <person name="Kyrpides N.C."/>
        </authorList>
    </citation>
    <scope>NUCLEOTIDE SEQUENCE [LARGE SCALE GENOMIC DNA]</scope>
    <source>
        <strain evidence="1 2">HL-EbGR7</strain>
    </source>
</reference>
<dbReference type="eggNOG" id="COG3146">
    <property type="taxonomic scope" value="Bacteria"/>
</dbReference>
<dbReference type="RefSeq" id="WP_012638566.1">
    <property type="nucleotide sequence ID" value="NC_011901.1"/>
</dbReference>
<dbReference type="KEGG" id="tgr:Tgr7_2007"/>
<dbReference type="Proteomes" id="UP000002383">
    <property type="component" value="Chromosome"/>
</dbReference>
<keyword evidence="2" id="KW-1185">Reference proteome</keyword>
<accession>B8GT72</accession>
<dbReference type="STRING" id="396588.Tgr7_2007"/>
<evidence type="ECO:0008006" key="3">
    <source>
        <dbReference type="Google" id="ProtNLM"/>
    </source>
</evidence>
<sequence length="392" mass="44452">MRLRIVEQLDAVDAGAWDALGGHENPLISHAFLAGLERYGCLGSQYGWFPRHLLIEDEAGRLLAAMPLYAKTNGYGEFVFDWSWESAWERSGLRYYPKLVVSVPYTPATGPRLLIHPDADGPVLRRLLIQQGLAFAREHQVSGLHWLFPDAEDLEALRAEGLNLRMGCQYHWRNDGYRDFDDFLSRFASKKRKNVRQERRKVADQGVSLRILHGDEVSDVLWATFHGFYVDTFEKKMGIPTLSLEFFRETGRALGRGVVMVLAEHEGEPVAAALCYRSHDTLYGRYWGCARDYDGLHFEACYYQGIEYCIREGLSRYEPGAQGEHKIPRGFLPTPTWSAHWLANQDLGQAVADFCLREQQVMQRHCRQLMGLSPFREGAAPGGDAAPDPGEA</sequence>
<dbReference type="OrthoDB" id="9776898at2"/>
<organism evidence="1 2">
    <name type="scientific">Thioalkalivibrio sulfidiphilus (strain HL-EbGR7)</name>
    <dbReference type="NCBI Taxonomy" id="396588"/>
    <lineage>
        <taxon>Bacteria</taxon>
        <taxon>Pseudomonadati</taxon>
        <taxon>Pseudomonadota</taxon>
        <taxon>Gammaproteobacteria</taxon>
        <taxon>Chromatiales</taxon>
        <taxon>Ectothiorhodospiraceae</taxon>
        <taxon>Thioalkalivibrio</taxon>
    </lineage>
</organism>
<dbReference type="AlphaFoldDB" id="B8GT72"/>
<dbReference type="EMBL" id="CP001339">
    <property type="protein sequence ID" value="ACL73087.1"/>
    <property type="molecule type" value="Genomic_DNA"/>
</dbReference>
<gene>
    <name evidence="1" type="ordered locus">Tgr7_2007</name>
</gene>
<dbReference type="InterPro" id="IPR016181">
    <property type="entry name" value="Acyl_CoA_acyltransferase"/>
</dbReference>
<dbReference type="SUPFAM" id="SSF55729">
    <property type="entry name" value="Acyl-CoA N-acyltransferases (Nat)"/>
    <property type="match status" value="1"/>
</dbReference>
<dbReference type="PANTHER" id="PTHR47017:SF1">
    <property type="entry name" value="ACYL-COA"/>
    <property type="match status" value="1"/>
</dbReference>
<dbReference type="InterPro" id="IPR007434">
    <property type="entry name" value="FemAB-like"/>
</dbReference>
<protein>
    <recommendedName>
        <fullName evidence="3">GNAT family N-acetyltransferase</fullName>
    </recommendedName>
</protein>
<evidence type="ECO:0000313" key="2">
    <source>
        <dbReference type="Proteomes" id="UP000002383"/>
    </source>
</evidence>
<evidence type="ECO:0000313" key="1">
    <source>
        <dbReference type="EMBL" id="ACL73087.1"/>
    </source>
</evidence>
<dbReference type="Gene3D" id="3.40.630.30">
    <property type="match status" value="1"/>
</dbReference>
<dbReference type="Pfam" id="PF04339">
    <property type="entry name" value="FemAB_like"/>
    <property type="match status" value="1"/>
</dbReference>
<name>B8GT72_THISH</name>